<dbReference type="Proteomes" id="UP000292052">
    <property type="component" value="Unassembled WGS sequence"/>
</dbReference>
<dbReference type="PANTHER" id="PTHR10009">
    <property type="entry name" value="PROTEIN YELLOW-RELATED"/>
    <property type="match status" value="1"/>
</dbReference>
<comment type="similarity">
    <text evidence="2">Belongs to the major royal jelly protein family.</text>
</comment>
<dbReference type="SUPFAM" id="SSF63829">
    <property type="entry name" value="Calcium-dependent phosphotriesterase"/>
    <property type="match status" value="1"/>
</dbReference>
<evidence type="ECO:0000313" key="5">
    <source>
        <dbReference type="EMBL" id="RZB40722.1"/>
    </source>
</evidence>
<dbReference type="Gene3D" id="2.120.10.30">
    <property type="entry name" value="TolB, C-terminal domain"/>
    <property type="match status" value="1"/>
</dbReference>
<proteinExistence type="inferred from homology"/>
<keyword evidence="4" id="KW-0732">Signal</keyword>
<keyword evidence="6" id="KW-1185">Reference proteome</keyword>
<dbReference type="Pfam" id="PF03022">
    <property type="entry name" value="MRJP"/>
    <property type="match status" value="1"/>
</dbReference>
<reference evidence="5 6" key="1">
    <citation type="submission" date="2017-03" db="EMBL/GenBank/DDBJ databases">
        <title>Genome of the blue death feigning beetle - Asbolus verrucosus.</title>
        <authorList>
            <person name="Rider S.D."/>
        </authorList>
    </citation>
    <scope>NUCLEOTIDE SEQUENCE [LARGE SCALE GENOMIC DNA]</scope>
    <source>
        <strain evidence="5">Butters</strain>
        <tissue evidence="5">Head and leg muscle</tissue>
    </source>
</reference>
<evidence type="ECO:0000256" key="2">
    <source>
        <dbReference type="ARBA" id="ARBA00009127"/>
    </source>
</evidence>
<comment type="caution">
    <text evidence="5">The sequence shown here is derived from an EMBL/GenBank/DDBJ whole genome shotgun (WGS) entry which is preliminary data.</text>
</comment>
<comment type="subcellular location">
    <subcellularLocation>
        <location evidence="1">Secreted</location>
    </subcellularLocation>
</comment>
<dbReference type="OrthoDB" id="9977471at2759"/>
<accession>A0A482VBW8</accession>
<sequence length="284" mass="31699">MNSGSTCDAIQNVLSMEIDKDGIMWVLDARRVDNNTNCPPKIILLDLNDKGKIVNNFMVPDNLCPHDSGCFLNDIVVDHDYAYISDTTSSDPGIFVYNRKSNAAWKARDKTMFGDLNSVNFTAQGVENKGLSHINGIALSCGKEERIFFFMPQTSLHIFSISNSILKNRSIATGGNLHNLITDRGTKQGQSGGMMCDTDGNIYYGILPLDAVGKWNITKPLSQAEIVEQNHDIVKWPDSFSIYRGDLYLITNSISKFSTRGVDKGEINFRIIKLRTNTESYIYC</sequence>
<organism evidence="5 6">
    <name type="scientific">Asbolus verrucosus</name>
    <name type="common">Desert ironclad beetle</name>
    <dbReference type="NCBI Taxonomy" id="1661398"/>
    <lineage>
        <taxon>Eukaryota</taxon>
        <taxon>Metazoa</taxon>
        <taxon>Ecdysozoa</taxon>
        <taxon>Arthropoda</taxon>
        <taxon>Hexapoda</taxon>
        <taxon>Insecta</taxon>
        <taxon>Pterygota</taxon>
        <taxon>Neoptera</taxon>
        <taxon>Endopterygota</taxon>
        <taxon>Coleoptera</taxon>
        <taxon>Polyphaga</taxon>
        <taxon>Cucujiformia</taxon>
        <taxon>Tenebrionidae</taxon>
        <taxon>Pimeliinae</taxon>
        <taxon>Asbolus</taxon>
    </lineage>
</organism>
<dbReference type="PANTHER" id="PTHR10009:SF18">
    <property type="entry name" value="PROTEIN YELLOW-LIKE PROTEIN"/>
    <property type="match status" value="1"/>
</dbReference>
<dbReference type="AlphaFoldDB" id="A0A482VBW8"/>
<evidence type="ECO:0000313" key="6">
    <source>
        <dbReference type="Proteomes" id="UP000292052"/>
    </source>
</evidence>
<name>A0A482VBW8_ASBVE</name>
<evidence type="ECO:0000256" key="4">
    <source>
        <dbReference type="ARBA" id="ARBA00022729"/>
    </source>
</evidence>
<dbReference type="InterPro" id="IPR017996">
    <property type="entry name" value="MRJP/yellow-related"/>
</dbReference>
<evidence type="ECO:0000256" key="3">
    <source>
        <dbReference type="ARBA" id="ARBA00022525"/>
    </source>
</evidence>
<dbReference type="STRING" id="1661398.A0A482VBW8"/>
<evidence type="ECO:0000256" key="1">
    <source>
        <dbReference type="ARBA" id="ARBA00004613"/>
    </source>
</evidence>
<dbReference type="GO" id="GO:0005576">
    <property type="term" value="C:extracellular region"/>
    <property type="evidence" value="ECO:0007669"/>
    <property type="project" value="UniProtKB-SubCell"/>
</dbReference>
<gene>
    <name evidence="5" type="ORF">BDFB_006516</name>
</gene>
<protein>
    <submittedName>
        <fullName evidence="5">MRJP domain containing protein</fullName>
    </submittedName>
</protein>
<dbReference type="InterPro" id="IPR011042">
    <property type="entry name" value="6-blade_b-propeller_TolB-like"/>
</dbReference>
<dbReference type="EMBL" id="QDEB01116510">
    <property type="protein sequence ID" value="RZB40722.1"/>
    <property type="molecule type" value="Genomic_DNA"/>
</dbReference>
<keyword evidence="3" id="KW-0964">Secreted</keyword>